<dbReference type="InterPro" id="IPR000836">
    <property type="entry name" value="PRTase_dom"/>
</dbReference>
<evidence type="ECO:0000313" key="13">
    <source>
        <dbReference type="Proteomes" id="UP001220022"/>
    </source>
</evidence>
<dbReference type="InterPro" id="IPR014001">
    <property type="entry name" value="Helicase_ATP-bd"/>
</dbReference>
<evidence type="ECO:0000259" key="11">
    <source>
        <dbReference type="PROSITE" id="PS51194"/>
    </source>
</evidence>
<dbReference type="PANTHER" id="PTHR13710">
    <property type="entry name" value="DNA HELICASE RECQ FAMILY MEMBER"/>
    <property type="match status" value="1"/>
</dbReference>
<dbReference type="InterPro" id="IPR011545">
    <property type="entry name" value="DEAD/DEAH_box_helicase_dom"/>
</dbReference>
<comment type="similarity">
    <text evidence="1">Belongs to the helicase family. RecQ subfamily.</text>
</comment>
<feature type="domain" description="Helicase ATP-binding" evidence="10">
    <location>
        <begin position="1"/>
        <end position="91"/>
    </location>
</feature>
<dbReference type="InterPro" id="IPR001650">
    <property type="entry name" value="Helicase_C-like"/>
</dbReference>
<name>A0ABT5Z5S9_9ACTN</name>
<evidence type="ECO:0000256" key="1">
    <source>
        <dbReference type="ARBA" id="ARBA00005446"/>
    </source>
</evidence>
<dbReference type="CDD" id="cd06223">
    <property type="entry name" value="PRTases_typeI"/>
    <property type="match status" value="1"/>
</dbReference>
<dbReference type="InterPro" id="IPR032284">
    <property type="entry name" value="RecQ_Zn-bd"/>
</dbReference>
<keyword evidence="12" id="KW-0378">Hydrolase</keyword>
<dbReference type="InterPro" id="IPR029057">
    <property type="entry name" value="PRTase-like"/>
</dbReference>
<dbReference type="InterPro" id="IPR027417">
    <property type="entry name" value="P-loop_NTPase"/>
</dbReference>
<dbReference type="SUPFAM" id="SSF53271">
    <property type="entry name" value="PRTase-like"/>
    <property type="match status" value="1"/>
</dbReference>
<evidence type="ECO:0000259" key="10">
    <source>
        <dbReference type="PROSITE" id="PS51192"/>
    </source>
</evidence>
<dbReference type="Pfam" id="PF00271">
    <property type="entry name" value="Helicase_C"/>
    <property type="match status" value="1"/>
</dbReference>
<dbReference type="EMBL" id="JARHTQ010000020">
    <property type="protein sequence ID" value="MDF2259108.1"/>
    <property type="molecule type" value="Genomic_DNA"/>
</dbReference>
<keyword evidence="2" id="KW-0547">Nucleotide-binding</keyword>
<reference evidence="12 13" key="1">
    <citation type="submission" date="2023-03" db="EMBL/GenBank/DDBJ databases">
        <title>Draft genome sequence of type strain Streptomyces ferralitis JCM 14344.</title>
        <authorList>
            <person name="Klaysubun C."/>
            <person name="Duangmal K."/>
        </authorList>
    </citation>
    <scope>NUCLEOTIDE SEQUENCE [LARGE SCALE GENOMIC DNA]</scope>
    <source>
        <strain evidence="12 13">JCM 14344</strain>
    </source>
</reference>
<feature type="domain" description="Helicase C-terminal" evidence="11">
    <location>
        <begin position="125"/>
        <end position="275"/>
    </location>
</feature>
<keyword evidence="4" id="KW-0238">DNA-binding</keyword>
<evidence type="ECO:0000256" key="2">
    <source>
        <dbReference type="ARBA" id="ARBA00022741"/>
    </source>
</evidence>
<dbReference type="PROSITE" id="PS51194">
    <property type="entry name" value="HELICASE_CTER"/>
    <property type="match status" value="1"/>
</dbReference>
<evidence type="ECO:0000256" key="7">
    <source>
        <dbReference type="ARBA" id="ARBA00034808"/>
    </source>
</evidence>
<proteinExistence type="inferred from homology"/>
<evidence type="ECO:0000313" key="12">
    <source>
        <dbReference type="EMBL" id="MDF2259108.1"/>
    </source>
</evidence>
<keyword evidence="13" id="KW-1185">Reference proteome</keyword>
<gene>
    <name evidence="12" type="ORF">P2L57_26365</name>
</gene>
<dbReference type="EC" id="5.6.2.4" evidence="7"/>
<sequence length="604" mass="65267">MPSQFRSPERLNNPDFRDDVLPKLAATTGLLVVDEAHCISDWGHDFRPDYRRLRTMLAELPPGTPVLATTATANARVTADVAEQLGTGSHPDQGGGALVLRGPLDRESLALAVLRLPDAAHRLAWLADHLNALPGSGIIYTLTVAAAEEVTAFLRQRGYAVASYSGKTEDADRRTAEADLLANRVKALVATSALGMGFDKPDLGFVVHIGSPSSPIAYYQQVGRAGRGVDHAEVLLLPGREDEAIWRYFASLAFPGEEQVHRTLQVLTDADRPVSLPALEARVDLRRSRLETMLKVLDVDGAVRRVRGGWTATGQPWTYDAERYSWVARQREAEQQAMRGYAATTNCRMEYLRRQLDDEAAEPCGRCDNCAGARFPEQVSPDTLDAARAALGRPGVQLEPRRMWPTGMPAVGVDLKGRIPATEQASSGRALGRLSDIGWGNRLRPLFADGAPDAPVPADAVEAVVRVLADWAKGPDGWASGEPDAPARPVGVVTVDSRTRPQLIESLGTRIAEIGRMPLLGRVSYPADRAPERIPRSNSAQRLRALHGAFTVPPELAAQMTRTPGPVLLVDDFADTGWTLAVTARLLLRSGAQAVLPLVLATQG</sequence>
<keyword evidence="3" id="KW-0067">ATP-binding</keyword>
<comment type="catalytic activity">
    <reaction evidence="6">
        <text>Couples ATP hydrolysis with the unwinding of duplex DNA by translocating in the 3'-5' direction.</text>
        <dbReference type="EC" id="5.6.2.4"/>
    </reaction>
</comment>
<evidence type="ECO:0000256" key="8">
    <source>
        <dbReference type="ARBA" id="ARBA00044535"/>
    </source>
</evidence>
<dbReference type="Pfam" id="PF16124">
    <property type="entry name" value="RecQ_Zn_bind"/>
    <property type="match status" value="1"/>
</dbReference>
<evidence type="ECO:0000256" key="9">
    <source>
        <dbReference type="ARBA" id="ARBA00044550"/>
    </source>
</evidence>
<dbReference type="PROSITE" id="PS51192">
    <property type="entry name" value="HELICASE_ATP_BIND_1"/>
    <property type="match status" value="1"/>
</dbReference>
<keyword evidence="5" id="KW-0413">Isomerase</keyword>
<dbReference type="SMART" id="SM00490">
    <property type="entry name" value="HELICc"/>
    <property type="match status" value="1"/>
</dbReference>
<evidence type="ECO:0000256" key="3">
    <source>
        <dbReference type="ARBA" id="ARBA00022840"/>
    </source>
</evidence>
<protein>
    <recommendedName>
        <fullName evidence="8">ATP-dependent DNA helicase RecQ</fullName>
        <ecNumber evidence="7">5.6.2.4</ecNumber>
    </recommendedName>
    <alternativeName>
        <fullName evidence="9">DNA 3'-5' helicase RecQ</fullName>
    </alternativeName>
</protein>
<evidence type="ECO:0000256" key="4">
    <source>
        <dbReference type="ARBA" id="ARBA00023125"/>
    </source>
</evidence>
<dbReference type="Pfam" id="PF00270">
    <property type="entry name" value="DEAD"/>
    <property type="match status" value="1"/>
</dbReference>
<accession>A0ABT5Z5S9</accession>
<dbReference type="Proteomes" id="UP001220022">
    <property type="component" value="Unassembled WGS sequence"/>
</dbReference>
<dbReference type="SUPFAM" id="SSF52540">
    <property type="entry name" value="P-loop containing nucleoside triphosphate hydrolases"/>
    <property type="match status" value="1"/>
</dbReference>
<evidence type="ECO:0000256" key="6">
    <source>
        <dbReference type="ARBA" id="ARBA00034617"/>
    </source>
</evidence>
<dbReference type="GO" id="GO:0004386">
    <property type="term" value="F:helicase activity"/>
    <property type="evidence" value="ECO:0007669"/>
    <property type="project" value="UniProtKB-KW"/>
</dbReference>
<keyword evidence="12" id="KW-0347">Helicase</keyword>
<evidence type="ECO:0000256" key="5">
    <source>
        <dbReference type="ARBA" id="ARBA00023235"/>
    </source>
</evidence>
<dbReference type="Gene3D" id="3.40.50.300">
    <property type="entry name" value="P-loop containing nucleotide triphosphate hydrolases"/>
    <property type="match status" value="2"/>
</dbReference>
<organism evidence="12 13">
    <name type="scientific">Streptantibioticus ferralitis</name>
    <dbReference type="NCBI Taxonomy" id="236510"/>
    <lineage>
        <taxon>Bacteria</taxon>
        <taxon>Bacillati</taxon>
        <taxon>Actinomycetota</taxon>
        <taxon>Actinomycetes</taxon>
        <taxon>Kitasatosporales</taxon>
        <taxon>Streptomycetaceae</taxon>
        <taxon>Streptantibioticus</taxon>
    </lineage>
</organism>
<dbReference type="PANTHER" id="PTHR13710:SF105">
    <property type="entry name" value="ATP-DEPENDENT DNA HELICASE Q1"/>
    <property type="match status" value="1"/>
</dbReference>
<comment type="caution">
    <text evidence="12">The sequence shown here is derived from an EMBL/GenBank/DDBJ whole genome shotgun (WGS) entry which is preliminary data.</text>
</comment>